<dbReference type="PROSITE" id="PS50238">
    <property type="entry name" value="RHOGAP"/>
    <property type="match status" value="1"/>
</dbReference>
<dbReference type="InterPro" id="IPR008936">
    <property type="entry name" value="Rho_GTPase_activation_prot"/>
</dbReference>
<dbReference type="FunFam" id="1.10.555.10:FF:000032">
    <property type="entry name" value="Uncharacterized protein, isoform E"/>
    <property type="match status" value="1"/>
</dbReference>
<reference evidence="4" key="1">
    <citation type="submission" date="2016-06" db="UniProtKB">
        <authorList>
            <consortium name="WormBaseParasite"/>
        </authorList>
    </citation>
    <scope>IDENTIFICATION</scope>
</reference>
<dbReference type="WBParaSite" id="SBAD_0001009401-mRNA-1">
    <property type="protein sequence ID" value="SBAD_0001009401-mRNA-1"/>
    <property type="gene ID" value="SBAD_0001009401"/>
</dbReference>
<feature type="domain" description="Rho-GAP" evidence="1">
    <location>
        <begin position="38"/>
        <end position="228"/>
    </location>
</feature>
<dbReference type="GO" id="GO:0007165">
    <property type="term" value="P:signal transduction"/>
    <property type="evidence" value="ECO:0007669"/>
    <property type="project" value="InterPro"/>
</dbReference>
<accession>A0A183J1J6</accession>
<reference evidence="2 3" key="2">
    <citation type="submission" date="2018-11" db="EMBL/GenBank/DDBJ databases">
        <authorList>
            <consortium name="Pathogen Informatics"/>
        </authorList>
    </citation>
    <scope>NUCLEOTIDE SEQUENCE [LARGE SCALE GENOMIC DNA]</scope>
</reference>
<protein>
    <submittedName>
        <fullName evidence="4">Rho-GAP domain-containing protein</fullName>
    </submittedName>
</protein>
<dbReference type="SMART" id="SM00324">
    <property type="entry name" value="RhoGAP"/>
    <property type="match status" value="1"/>
</dbReference>
<evidence type="ECO:0000313" key="2">
    <source>
        <dbReference type="EMBL" id="VDP25533.1"/>
    </source>
</evidence>
<dbReference type="GO" id="GO:0005096">
    <property type="term" value="F:GTPase activator activity"/>
    <property type="evidence" value="ECO:0007669"/>
    <property type="project" value="TreeGrafter"/>
</dbReference>
<sequence>MTVDEVPMKNSTLMVQCFNADDRRSGFVRSIEKVKFGVPVTEALLHDIPATLLVLLLSVNKLGPLKKDIWRAPGNQAHVRKLIHGMQHGHLVNVDNFSVYTAASVIKKFLSKLPGGIFGRENEEHLFRMLDVEDSRKKREAICRVISSLPVPSQHLLVLLFGTFRLICDSSDGSPTRMTPEAIGLSVAPSLFHTCIHDGHRARIEDVVRFRMASKVVTVIVENFGFSNLFPRDSYEFYARMTGRTLRVEANWHFSFQYPSSKNSFFSVLCLLQ</sequence>
<dbReference type="PANTHER" id="PTHR23179:SF27">
    <property type="entry name" value="RHO GTPASE ACTIVATING PROTEIN AT 71E, ISOFORM D"/>
    <property type="match status" value="1"/>
</dbReference>
<dbReference type="PANTHER" id="PTHR23179">
    <property type="entry name" value="T-CELL ACTIVATION RHO GTPASE ACTIVATING PROTEIN-RELATED"/>
    <property type="match status" value="1"/>
</dbReference>
<gene>
    <name evidence="2" type="ORF">SBAD_LOCUS9744</name>
</gene>
<dbReference type="CDD" id="cd00159">
    <property type="entry name" value="RhoGAP"/>
    <property type="match status" value="1"/>
</dbReference>
<evidence type="ECO:0000259" key="1">
    <source>
        <dbReference type="PROSITE" id="PS50238"/>
    </source>
</evidence>
<dbReference type="OrthoDB" id="9994905at2759"/>
<evidence type="ECO:0000313" key="4">
    <source>
        <dbReference type="WBParaSite" id="SBAD_0001009401-mRNA-1"/>
    </source>
</evidence>
<dbReference type="Gene3D" id="1.10.555.10">
    <property type="entry name" value="Rho GTPase activation protein"/>
    <property type="match status" value="1"/>
</dbReference>
<name>A0A183J1J6_9BILA</name>
<proteinExistence type="predicted"/>
<keyword evidence="3" id="KW-1185">Reference proteome</keyword>
<dbReference type="Pfam" id="PF00620">
    <property type="entry name" value="RhoGAP"/>
    <property type="match status" value="1"/>
</dbReference>
<organism evidence="4">
    <name type="scientific">Soboliphyme baturini</name>
    <dbReference type="NCBI Taxonomy" id="241478"/>
    <lineage>
        <taxon>Eukaryota</taxon>
        <taxon>Metazoa</taxon>
        <taxon>Ecdysozoa</taxon>
        <taxon>Nematoda</taxon>
        <taxon>Enoplea</taxon>
        <taxon>Dorylaimia</taxon>
        <taxon>Dioctophymatida</taxon>
        <taxon>Dioctophymatoidea</taxon>
        <taxon>Soboliphymatidae</taxon>
        <taxon>Soboliphyme</taxon>
    </lineage>
</organism>
<dbReference type="Proteomes" id="UP000270296">
    <property type="component" value="Unassembled WGS sequence"/>
</dbReference>
<evidence type="ECO:0000313" key="3">
    <source>
        <dbReference type="Proteomes" id="UP000270296"/>
    </source>
</evidence>
<dbReference type="SUPFAM" id="SSF48350">
    <property type="entry name" value="GTPase activation domain, GAP"/>
    <property type="match status" value="1"/>
</dbReference>
<dbReference type="EMBL" id="UZAM01013109">
    <property type="protein sequence ID" value="VDP25533.1"/>
    <property type="molecule type" value="Genomic_DNA"/>
</dbReference>
<dbReference type="AlphaFoldDB" id="A0A183J1J6"/>
<dbReference type="InterPro" id="IPR000198">
    <property type="entry name" value="RhoGAP_dom"/>
</dbReference>